<reference evidence="1 2" key="1">
    <citation type="submission" date="2023-01" db="EMBL/GenBank/DDBJ databases">
        <title>Novel species of the genus Vogesella isolated from rivers.</title>
        <authorList>
            <person name="Lu H."/>
        </authorList>
    </citation>
    <scope>NUCLEOTIDE SEQUENCE [LARGE SCALE GENOMIC DNA]</scope>
    <source>
        <strain evidence="1 2">DC21W</strain>
    </source>
</reference>
<dbReference type="InterPro" id="IPR009061">
    <property type="entry name" value="DNA-bd_dom_put_sf"/>
</dbReference>
<dbReference type="Proteomes" id="UP001219956">
    <property type="component" value="Unassembled WGS sequence"/>
</dbReference>
<protein>
    <submittedName>
        <fullName evidence="1">AlpA family transcriptional regulator</fullName>
    </submittedName>
</protein>
<dbReference type="InterPro" id="IPR052931">
    <property type="entry name" value="Prophage_regulatory_activator"/>
</dbReference>
<proteinExistence type="predicted"/>
<dbReference type="PANTHER" id="PTHR36154:SF1">
    <property type="entry name" value="DNA-BINDING TRANSCRIPTIONAL ACTIVATOR ALPA"/>
    <property type="match status" value="1"/>
</dbReference>
<dbReference type="InterPro" id="IPR010260">
    <property type="entry name" value="AlpA"/>
</dbReference>
<accession>A0ABT5IUW6</accession>
<evidence type="ECO:0000313" key="1">
    <source>
        <dbReference type="EMBL" id="MDC7715986.1"/>
    </source>
</evidence>
<dbReference type="Pfam" id="PF05930">
    <property type="entry name" value="Phage_AlpA"/>
    <property type="match status" value="1"/>
</dbReference>
<dbReference type="EMBL" id="JAQQLF010000002">
    <property type="protein sequence ID" value="MDC7715986.1"/>
    <property type="molecule type" value="Genomic_DNA"/>
</dbReference>
<gene>
    <name evidence="1" type="ORF">PQU95_01945</name>
</gene>
<evidence type="ECO:0000313" key="2">
    <source>
        <dbReference type="Proteomes" id="UP001219956"/>
    </source>
</evidence>
<organism evidence="1 2">
    <name type="scientific">Vogesella aquatica</name>
    <dbReference type="NCBI Taxonomy" id="2984206"/>
    <lineage>
        <taxon>Bacteria</taxon>
        <taxon>Pseudomonadati</taxon>
        <taxon>Pseudomonadota</taxon>
        <taxon>Betaproteobacteria</taxon>
        <taxon>Neisseriales</taxon>
        <taxon>Chromobacteriaceae</taxon>
        <taxon>Vogesella</taxon>
    </lineage>
</organism>
<name>A0ABT5IUW6_9NEIS</name>
<keyword evidence="2" id="KW-1185">Reference proteome</keyword>
<comment type="caution">
    <text evidence="1">The sequence shown here is derived from an EMBL/GenBank/DDBJ whole genome shotgun (WGS) entry which is preliminary data.</text>
</comment>
<dbReference type="SUPFAM" id="SSF46955">
    <property type="entry name" value="Putative DNA-binding domain"/>
    <property type="match status" value="1"/>
</dbReference>
<dbReference type="RefSeq" id="WP_017507145.1">
    <property type="nucleotide sequence ID" value="NZ_JAQQLF010000002.1"/>
</dbReference>
<sequence length="58" mass="6881">MKILRIHDVMAMIGLARSTIYKYIGEGHFPKQIRLGRRAVGWLLSDIERWLRMKVAER</sequence>
<dbReference type="PANTHER" id="PTHR36154">
    <property type="entry name" value="DNA-BINDING TRANSCRIPTIONAL ACTIVATOR ALPA"/>
    <property type="match status" value="1"/>
</dbReference>
<dbReference type="Gene3D" id="1.10.238.160">
    <property type="match status" value="1"/>
</dbReference>